<dbReference type="RefSeq" id="XP_004993711.1">
    <property type="nucleotide sequence ID" value="XM_004993654.1"/>
</dbReference>
<dbReference type="SUPFAM" id="SSF54211">
    <property type="entry name" value="Ribosomal protein S5 domain 2-like"/>
    <property type="match status" value="2"/>
</dbReference>
<keyword evidence="12" id="KW-1185">Reference proteome</keyword>
<dbReference type="PANTHER" id="PTHR23133">
    <property type="entry name" value="IMIDAZOLEGLYCEROL-PHOSPHATE DEHYDRATASE HIS7"/>
    <property type="match status" value="1"/>
</dbReference>
<keyword evidence="7 9" id="KW-0368">Histidine biosynthesis</keyword>
<dbReference type="HAMAP" id="MF_00076">
    <property type="entry name" value="HisB"/>
    <property type="match status" value="1"/>
</dbReference>
<dbReference type="PROSITE" id="PS00954">
    <property type="entry name" value="IGP_DEHYDRATASE_1"/>
    <property type="match status" value="1"/>
</dbReference>
<protein>
    <recommendedName>
        <fullName evidence="5 9">Imidazoleglycerol-phosphate dehydratase</fullName>
        <ecNumber evidence="4 9">4.2.1.19</ecNumber>
    </recommendedName>
</protein>
<dbReference type="InterPro" id="IPR000807">
    <property type="entry name" value="ImidazoleglycerolP_deHydtase"/>
</dbReference>
<evidence type="ECO:0000256" key="5">
    <source>
        <dbReference type="ARBA" id="ARBA00016664"/>
    </source>
</evidence>
<evidence type="ECO:0000256" key="2">
    <source>
        <dbReference type="ARBA" id="ARBA00005047"/>
    </source>
</evidence>
<dbReference type="STRING" id="946362.F2UAL3"/>
<dbReference type="UniPathway" id="UPA00031">
    <property type="reaction ID" value="UER00011"/>
</dbReference>
<feature type="region of interest" description="Disordered" evidence="10">
    <location>
        <begin position="1"/>
        <end position="23"/>
    </location>
</feature>
<dbReference type="FunFam" id="3.30.230.40:FF:000001">
    <property type="entry name" value="Imidazoleglycerol-phosphate dehydratase HisB"/>
    <property type="match status" value="1"/>
</dbReference>
<dbReference type="PANTHER" id="PTHR23133:SF2">
    <property type="entry name" value="IMIDAZOLEGLYCEROL-PHOSPHATE DEHYDRATASE"/>
    <property type="match status" value="1"/>
</dbReference>
<dbReference type="eggNOG" id="KOG3143">
    <property type="taxonomic scope" value="Eukaryota"/>
</dbReference>
<sequence>MELNSKKAKLVQEQPRSATVTRKTKETDIQITLDLDGEGKLDISTGIGFLDHMISALGKHARFNLTVACQGDLHVDDHHTVEDVGLALGSAFDQALGERRGIARFGHAYAPLDEALSRSVVDISSRPFCVASLGLKREKLGALSCEMIPHFFMSFAQEARITLHVECLYGDNDHHRAESAFKATAVALRHAISRTGGLNDVPSTKGVLA</sequence>
<dbReference type="KEGG" id="sre:PTSG_05132"/>
<comment type="pathway">
    <text evidence="2 9">Amino-acid biosynthesis; L-histidine biosynthesis; L-histidine from 5-phospho-alpha-D-ribose 1-diphosphate: step 6/9.</text>
</comment>
<evidence type="ECO:0000256" key="4">
    <source>
        <dbReference type="ARBA" id="ARBA00012075"/>
    </source>
</evidence>
<dbReference type="EC" id="4.2.1.19" evidence="4 9"/>
<evidence type="ECO:0000256" key="10">
    <source>
        <dbReference type="SAM" id="MobiDB-lite"/>
    </source>
</evidence>
<keyword evidence="8 9" id="KW-0456">Lyase</keyword>
<dbReference type="EMBL" id="GL832966">
    <property type="protein sequence ID" value="EGD73429.1"/>
    <property type="molecule type" value="Genomic_DNA"/>
</dbReference>
<dbReference type="InterPro" id="IPR020565">
    <property type="entry name" value="ImidazoleglycerP_deHydtase_CS"/>
</dbReference>
<dbReference type="GeneID" id="16074290"/>
<evidence type="ECO:0000256" key="3">
    <source>
        <dbReference type="ARBA" id="ARBA00007481"/>
    </source>
</evidence>
<keyword evidence="6" id="KW-0028">Amino-acid biosynthesis</keyword>
<dbReference type="OrthoDB" id="10059060at2759"/>
<dbReference type="Proteomes" id="UP000007799">
    <property type="component" value="Unassembled WGS sequence"/>
</dbReference>
<dbReference type="InParanoid" id="F2UAL3"/>
<evidence type="ECO:0000256" key="1">
    <source>
        <dbReference type="ARBA" id="ARBA00001723"/>
    </source>
</evidence>
<dbReference type="InterPro" id="IPR038494">
    <property type="entry name" value="IGPD_sf"/>
</dbReference>
<proteinExistence type="inferred from homology"/>
<dbReference type="Gene3D" id="3.30.230.40">
    <property type="entry name" value="Imidazole glycerol phosphate dehydratase, domain 1"/>
    <property type="match status" value="2"/>
</dbReference>
<dbReference type="Pfam" id="PF00475">
    <property type="entry name" value="IGPD"/>
    <property type="match status" value="1"/>
</dbReference>
<evidence type="ECO:0000313" key="11">
    <source>
        <dbReference type="EMBL" id="EGD73429.1"/>
    </source>
</evidence>
<evidence type="ECO:0000313" key="12">
    <source>
        <dbReference type="Proteomes" id="UP000007799"/>
    </source>
</evidence>
<dbReference type="NCBIfam" id="NF002114">
    <property type="entry name" value="PRK00951.2-4"/>
    <property type="match status" value="1"/>
</dbReference>
<evidence type="ECO:0000256" key="9">
    <source>
        <dbReference type="RuleBase" id="RU000598"/>
    </source>
</evidence>
<gene>
    <name evidence="11" type="ORF">PTSG_05132</name>
</gene>
<reference evidence="11" key="1">
    <citation type="submission" date="2009-08" db="EMBL/GenBank/DDBJ databases">
        <title>Annotation of Salpingoeca rosetta.</title>
        <authorList>
            <consortium name="The Broad Institute Genome Sequencing Platform"/>
            <person name="Russ C."/>
            <person name="Cuomo C."/>
            <person name="Burger G."/>
            <person name="Gray M.W."/>
            <person name="Holland P.W.H."/>
            <person name="King N."/>
            <person name="Lang F.B.F."/>
            <person name="Roger A.J."/>
            <person name="Ruiz-Trillo I."/>
            <person name="Young S.K."/>
            <person name="Zeng Q."/>
            <person name="Gargeya S."/>
            <person name="Alvarado L."/>
            <person name="Berlin A."/>
            <person name="Chapman S.B."/>
            <person name="Chen Z."/>
            <person name="Freedman E."/>
            <person name="Gellesch M."/>
            <person name="Goldberg J."/>
            <person name="Griggs A."/>
            <person name="Gujja S."/>
            <person name="Heilman E."/>
            <person name="Heiman D."/>
            <person name="Howarth C."/>
            <person name="Mehta T."/>
            <person name="Neiman D."/>
            <person name="Pearson M."/>
            <person name="Roberts A."/>
            <person name="Saif S."/>
            <person name="Shea T."/>
            <person name="Shenoy N."/>
            <person name="Sisk P."/>
            <person name="Stolte C."/>
            <person name="Sykes S."/>
            <person name="White J."/>
            <person name="Yandava C."/>
            <person name="Haas B."/>
            <person name="Nusbaum C."/>
            <person name="Birren B."/>
        </authorList>
    </citation>
    <scope>NUCLEOTIDE SEQUENCE [LARGE SCALE GENOMIC DNA]</scope>
    <source>
        <strain evidence="11">ATCC 50818</strain>
    </source>
</reference>
<evidence type="ECO:0000256" key="7">
    <source>
        <dbReference type="ARBA" id="ARBA00023102"/>
    </source>
</evidence>
<dbReference type="PROSITE" id="PS00955">
    <property type="entry name" value="IGP_DEHYDRATASE_2"/>
    <property type="match status" value="1"/>
</dbReference>
<comment type="catalytic activity">
    <reaction evidence="1 9">
        <text>D-erythro-1-(imidazol-4-yl)glycerol 3-phosphate = 3-(imidazol-4-yl)-2-oxopropyl phosphate + H2O</text>
        <dbReference type="Rhea" id="RHEA:11040"/>
        <dbReference type="ChEBI" id="CHEBI:15377"/>
        <dbReference type="ChEBI" id="CHEBI:57766"/>
        <dbReference type="ChEBI" id="CHEBI:58278"/>
        <dbReference type="EC" id="4.2.1.19"/>
    </reaction>
</comment>
<dbReference type="GO" id="GO:0000105">
    <property type="term" value="P:L-histidine biosynthetic process"/>
    <property type="evidence" value="ECO:0007669"/>
    <property type="project" value="UniProtKB-UniPathway"/>
</dbReference>
<dbReference type="GO" id="GO:0004424">
    <property type="term" value="F:imidazoleglycerol-phosphate dehydratase activity"/>
    <property type="evidence" value="ECO:0007669"/>
    <property type="project" value="UniProtKB-EC"/>
</dbReference>
<dbReference type="NCBIfam" id="NF002111">
    <property type="entry name" value="PRK00951.2-1"/>
    <property type="match status" value="1"/>
</dbReference>
<dbReference type="CDD" id="cd07914">
    <property type="entry name" value="IGPD"/>
    <property type="match status" value="1"/>
</dbReference>
<dbReference type="OMA" id="GIPFFDH"/>
<evidence type="ECO:0000256" key="6">
    <source>
        <dbReference type="ARBA" id="ARBA00022605"/>
    </source>
</evidence>
<dbReference type="FunFam" id="3.30.230.40:FF:000003">
    <property type="entry name" value="Imidazoleglycerol-phosphate dehydratase HisB"/>
    <property type="match status" value="1"/>
</dbReference>
<name>F2UAL3_SALR5</name>
<dbReference type="InterPro" id="IPR020568">
    <property type="entry name" value="Ribosomal_Su5_D2-typ_SF"/>
</dbReference>
<comment type="similarity">
    <text evidence="3 9">Belongs to the imidazoleglycerol-phosphate dehydratase family.</text>
</comment>
<dbReference type="AlphaFoldDB" id="F2UAL3"/>
<evidence type="ECO:0000256" key="8">
    <source>
        <dbReference type="ARBA" id="ARBA00023239"/>
    </source>
</evidence>
<accession>F2UAL3</accession>
<organism evidence="12">
    <name type="scientific">Salpingoeca rosetta (strain ATCC 50818 / BSB-021)</name>
    <dbReference type="NCBI Taxonomy" id="946362"/>
    <lineage>
        <taxon>Eukaryota</taxon>
        <taxon>Choanoflagellata</taxon>
        <taxon>Craspedida</taxon>
        <taxon>Salpingoecidae</taxon>
        <taxon>Salpingoeca</taxon>
    </lineage>
</organism>